<dbReference type="InParanoid" id="G0MRL8"/>
<evidence type="ECO:0000313" key="10">
    <source>
        <dbReference type="Proteomes" id="UP000008068"/>
    </source>
</evidence>
<dbReference type="Pfam" id="PF10326">
    <property type="entry name" value="7TM_GPCR_Str"/>
    <property type="match status" value="1"/>
</dbReference>
<dbReference type="HOGENOM" id="CLU_700626_0_0_1"/>
<comment type="subcellular location">
    <subcellularLocation>
        <location evidence="1">Membrane</location>
        <topology evidence="1">Single-pass membrane protein</topology>
    </subcellularLocation>
</comment>
<dbReference type="EMBL" id="GL379809">
    <property type="protein sequence ID" value="EGT42418.1"/>
    <property type="molecule type" value="Genomic_DNA"/>
</dbReference>
<dbReference type="PANTHER" id="PTHR21461">
    <property type="entry name" value="GLYCOSYLTRANSFERASE FAMILY 92 PROTEIN"/>
    <property type="match status" value="1"/>
</dbReference>
<dbReference type="AlphaFoldDB" id="G0MRL8"/>
<dbReference type="eggNOG" id="KOG4735">
    <property type="taxonomic scope" value="Eukaryota"/>
</dbReference>
<evidence type="ECO:0000313" key="9">
    <source>
        <dbReference type="EMBL" id="EGT42418.1"/>
    </source>
</evidence>
<feature type="transmembrane region" description="Helical" evidence="8">
    <location>
        <begin position="59"/>
        <end position="83"/>
    </location>
</feature>
<name>G0MRL8_CAEBE</name>
<gene>
    <name evidence="9" type="ORF">CAEBREN_20423</name>
</gene>
<evidence type="ECO:0000256" key="7">
    <source>
        <dbReference type="ARBA" id="ARBA00023136"/>
    </source>
</evidence>
<proteinExistence type="inferred from homology"/>
<dbReference type="Pfam" id="PF01697">
    <property type="entry name" value="Glyco_transf_92"/>
    <property type="match status" value="1"/>
</dbReference>
<dbReference type="InterPro" id="IPR008166">
    <property type="entry name" value="Glyco_transf_92"/>
</dbReference>
<protein>
    <recommendedName>
        <fullName evidence="8">Glycosyltransferase family 92 protein</fullName>
        <ecNumber evidence="8">2.4.1.-</ecNumber>
    </recommendedName>
</protein>
<dbReference type="PANTHER" id="PTHR21461:SF2">
    <property type="entry name" value="GLYCOSYLTRANSFERASE FAMILY 92 PROTEIN"/>
    <property type="match status" value="1"/>
</dbReference>
<dbReference type="InterPro" id="IPR019428">
    <property type="entry name" value="7TM_GPCR_serpentine_rcpt_Str"/>
</dbReference>
<dbReference type="OMA" id="IVENHYL"/>
<keyword evidence="7 8" id="KW-0472">Membrane</keyword>
<keyword evidence="5 8" id="KW-0812">Transmembrane</keyword>
<evidence type="ECO:0000256" key="5">
    <source>
        <dbReference type="ARBA" id="ARBA00022692"/>
    </source>
</evidence>
<reference evidence="10" key="1">
    <citation type="submission" date="2011-07" db="EMBL/GenBank/DDBJ databases">
        <authorList>
            <consortium name="Caenorhabditis brenneri Sequencing and Analysis Consortium"/>
            <person name="Wilson R.K."/>
        </authorList>
    </citation>
    <scope>NUCLEOTIDE SEQUENCE [LARGE SCALE GENOMIC DNA]</scope>
    <source>
        <strain evidence="10">PB2801</strain>
    </source>
</reference>
<evidence type="ECO:0000256" key="8">
    <source>
        <dbReference type="RuleBase" id="RU366017"/>
    </source>
</evidence>
<evidence type="ECO:0000256" key="6">
    <source>
        <dbReference type="ARBA" id="ARBA00022989"/>
    </source>
</evidence>
<dbReference type="OrthoDB" id="5801206at2759"/>
<keyword evidence="10" id="KW-1185">Reference proteome</keyword>
<keyword evidence="6 8" id="KW-1133">Transmembrane helix</keyword>
<dbReference type="Proteomes" id="UP000008068">
    <property type="component" value="Unassembled WGS sequence"/>
</dbReference>
<evidence type="ECO:0000256" key="1">
    <source>
        <dbReference type="ARBA" id="ARBA00004167"/>
    </source>
</evidence>
<evidence type="ECO:0000256" key="4">
    <source>
        <dbReference type="ARBA" id="ARBA00022679"/>
    </source>
</evidence>
<dbReference type="GO" id="GO:0016757">
    <property type="term" value="F:glycosyltransferase activity"/>
    <property type="evidence" value="ECO:0007669"/>
    <property type="project" value="UniProtKB-UniRule"/>
</dbReference>
<dbReference type="GO" id="GO:0005737">
    <property type="term" value="C:cytoplasm"/>
    <property type="evidence" value="ECO:0007669"/>
    <property type="project" value="TreeGrafter"/>
</dbReference>
<comment type="similarity">
    <text evidence="2 8">Belongs to the glycosyltransferase 92 family.</text>
</comment>
<accession>G0MRL8</accession>
<organism evidence="10">
    <name type="scientific">Caenorhabditis brenneri</name>
    <name type="common">Nematode worm</name>
    <dbReference type="NCBI Taxonomy" id="135651"/>
    <lineage>
        <taxon>Eukaryota</taxon>
        <taxon>Metazoa</taxon>
        <taxon>Ecdysozoa</taxon>
        <taxon>Nematoda</taxon>
        <taxon>Chromadorea</taxon>
        <taxon>Rhabditida</taxon>
        <taxon>Rhabditina</taxon>
        <taxon>Rhabditomorpha</taxon>
        <taxon>Rhabditoidea</taxon>
        <taxon>Rhabditidae</taxon>
        <taxon>Peloderinae</taxon>
        <taxon>Caenorhabditis</taxon>
    </lineage>
</organism>
<evidence type="ECO:0000256" key="3">
    <source>
        <dbReference type="ARBA" id="ARBA00022676"/>
    </source>
</evidence>
<dbReference type="GO" id="GO:0016020">
    <property type="term" value="C:membrane"/>
    <property type="evidence" value="ECO:0007669"/>
    <property type="project" value="UniProtKB-SubCell"/>
</dbReference>
<sequence length="394" mass="46785">MYLMVVRNFKGCVNLAYEFQGISEFCVLFLGVKCYSNISKQLSVTSGTSKFSANLQKQLFNALVIQTIVPVVSMYLPIFVFFFCPMLSLNMGYSSRFISDCKSWYPAINSLPSMIVVKNYRRAIMAYKYEFSFCMAPIYGQEPKWLLISEIIEHYKLQGVTHFYIYVFHITEYDNAILQDYVRTGEVDVTFLLERDDRETFYWQHVAYRDCTLRSRHESKWSLVADIDERLLMTKYPGTILDYLRSIKDEKIGAVQFRQQWVLKTETMPEKYEGEKQIDAWSPTLRWHNSSAYGPLGHTAKCIIMAEKVFSMGTHYPKIYFPGFELYYLETDEGIVRHYRDQKMWDWGERYLEETLSFGELRMTDYPEKYQKNLTDAVKRRTKYVYENYHVRDN</sequence>
<dbReference type="EC" id="2.4.1.-" evidence="8"/>
<keyword evidence="3 8" id="KW-0328">Glycosyltransferase</keyword>
<evidence type="ECO:0000256" key="2">
    <source>
        <dbReference type="ARBA" id="ARBA00007647"/>
    </source>
</evidence>
<keyword evidence="4 8" id="KW-0808">Transferase</keyword>